<evidence type="ECO:0000256" key="1">
    <source>
        <dbReference type="SAM" id="MobiDB-lite"/>
    </source>
</evidence>
<feature type="compositionally biased region" description="Basic and acidic residues" evidence="1">
    <location>
        <begin position="1"/>
        <end position="10"/>
    </location>
</feature>
<evidence type="ECO:0000313" key="3">
    <source>
        <dbReference type="Proteomes" id="UP000245166"/>
    </source>
</evidence>
<proteinExistence type="predicted"/>
<dbReference type="PANTHER" id="PTHR36932">
    <property type="entry name" value="CAPSULAR POLYSACCHARIDE BIOSYNTHESIS PROTEIN"/>
    <property type="match status" value="1"/>
</dbReference>
<comment type="caution">
    <text evidence="2">The sequence shown here is derived from an EMBL/GenBank/DDBJ whole genome shotgun (WGS) entry which is preliminary data.</text>
</comment>
<dbReference type="EMBL" id="PYHR01000002">
    <property type="protein sequence ID" value="PWD49803.1"/>
    <property type="molecule type" value="Genomic_DNA"/>
</dbReference>
<dbReference type="PANTHER" id="PTHR36932:SF1">
    <property type="entry name" value="CAPSULAR POLYSACCHARIDE BIOSYNTHESIS PROTEIN"/>
    <property type="match status" value="1"/>
</dbReference>
<protein>
    <submittedName>
        <fullName evidence="2">Adenylate cyclase</fullName>
    </submittedName>
</protein>
<dbReference type="InterPro" id="IPR012685">
    <property type="entry name" value="CHP02304_F390_synth-rel"/>
</dbReference>
<name>A0A2U1ZS91_9MICO</name>
<feature type="region of interest" description="Disordered" evidence="1">
    <location>
        <begin position="1"/>
        <end position="60"/>
    </location>
</feature>
<accession>A0A2U1ZS91</accession>
<gene>
    <name evidence="2" type="ORF">C8046_02930</name>
</gene>
<dbReference type="SUPFAM" id="SSF56801">
    <property type="entry name" value="Acetyl-CoA synthetase-like"/>
    <property type="match status" value="1"/>
</dbReference>
<keyword evidence="3" id="KW-1185">Reference proteome</keyword>
<organism evidence="2 3">
    <name type="scientific">Serinibacter arcticus</name>
    <dbReference type="NCBI Taxonomy" id="1655435"/>
    <lineage>
        <taxon>Bacteria</taxon>
        <taxon>Bacillati</taxon>
        <taxon>Actinomycetota</taxon>
        <taxon>Actinomycetes</taxon>
        <taxon>Micrococcales</taxon>
        <taxon>Beutenbergiaceae</taxon>
        <taxon>Serinibacter</taxon>
    </lineage>
</organism>
<evidence type="ECO:0000313" key="2">
    <source>
        <dbReference type="EMBL" id="PWD49803.1"/>
    </source>
</evidence>
<dbReference type="InterPro" id="IPR053158">
    <property type="entry name" value="CapK_Type1_Caps_Biosynth"/>
</dbReference>
<dbReference type="NCBIfam" id="TIGR02304">
    <property type="entry name" value="aden_form_hyp"/>
    <property type="match status" value="1"/>
</dbReference>
<dbReference type="Gene3D" id="3.40.50.12780">
    <property type="entry name" value="N-terminal domain of ligase-like"/>
    <property type="match status" value="1"/>
</dbReference>
<feature type="region of interest" description="Disordered" evidence="1">
    <location>
        <begin position="488"/>
        <end position="516"/>
    </location>
</feature>
<dbReference type="AlphaFoldDB" id="A0A2U1ZS91"/>
<dbReference type="Proteomes" id="UP000245166">
    <property type="component" value="Unassembled WGS sequence"/>
</dbReference>
<reference evidence="2 3" key="1">
    <citation type="submission" date="2018-03" db="EMBL/GenBank/DDBJ databases">
        <title>Genome assembly of novel Miniimonas species PCH200.</title>
        <authorList>
            <person name="Thakur V."/>
            <person name="Kumar V."/>
            <person name="Singh D."/>
        </authorList>
    </citation>
    <scope>NUCLEOTIDE SEQUENCE [LARGE SCALE GENOMIC DNA]</scope>
    <source>
        <strain evidence="2 3">PCH200</strain>
    </source>
</reference>
<feature type="compositionally biased region" description="Low complexity" evidence="1">
    <location>
        <begin position="38"/>
        <end position="50"/>
    </location>
</feature>
<sequence length="516" mass="54906">MGPARRDGRRAAAPGRPPHHPRLAWLPRHDRRPRRAGPTAVRPAPPALARRGGGGTGARAPRAVSRLRVLARYVAARRRSFADRAALEAWQDRLLARVLRRAPQRYAHYADLFPDGPPRSLTDLPVLEKEDVLTHFAGLNRRGVGLEECLLAARSAERGRDFGTSLRGLSVGLSSGTSGRQTAFLTSGAERDRWAGEVLARALSDGLLAGARITLVLRAGGPLYEAVGSRRIAFTYADLALPVPELLQRVRDSRPTVLVAPPSVLVLLARAEREGEVDAGWRADLARVLSAAEVLEPHDAETIEAGLGVRADQVYQAAEGFLGLSCARGTLHLAEDLVLVEREAVPGAADGRFVPVVTDLVRSSQAVLRRRLGDVLVPGTCDCGDPRLAIARVVGRSDDVLELPVVTADVTDPGGRGSSAEGAAGRGLFFPDFVRAAVLAVDGVTDFRVVQDGDDLTLAVAPPQAFAPARDALAAALGEAGLRPASITATPLVPHDPRSKLRRVRRVPPTGAPDAR</sequence>
<dbReference type="InterPro" id="IPR042099">
    <property type="entry name" value="ANL_N_sf"/>
</dbReference>